<evidence type="ECO:0000313" key="2">
    <source>
        <dbReference type="EMBL" id="GJN26490.1"/>
    </source>
</evidence>
<evidence type="ECO:0008006" key="4">
    <source>
        <dbReference type="Google" id="ProtNLM"/>
    </source>
</evidence>
<evidence type="ECO:0000256" key="1">
    <source>
        <dbReference type="SAM" id="MobiDB-lite"/>
    </source>
</evidence>
<keyword evidence="3" id="KW-1185">Reference proteome</keyword>
<gene>
    <name evidence="2" type="primary">gb14422</name>
    <name evidence="2" type="ORF">PR202_gb14422</name>
</gene>
<dbReference type="EMBL" id="BQKI01000079">
    <property type="protein sequence ID" value="GJN26490.1"/>
    <property type="molecule type" value="Genomic_DNA"/>
</dbReference>
<protein>
    <recommendedName>
        <fullName evidence="4">DUF2283 domain-containing protein</fullName>
    </recommendedName>
</protein>
<reference evidence="2" key="1">
    <citation type="journal article" date="2018" name="DNA Res.">
        <title>Multiple hybrid de novo genome assembly of finger millet, an orphan allotetraploid crop.</title>
        <authorList>
            <person name="Hatakeyama M."/>
            <person name="Aluri S."/>
            <person name="Balachadran M.T."/>
            <person name="Sivarajan S.R."/>
            <person name="Patrignani A."/>
            <person name="Gruter S."/>
            <person name="Poveda L."/>
            <person name="Shimizu-Inatsugi R."/>
            <person name="Baeten J."/>
            <person name="Francoijs K.J."/>
            <person name="Nataraja K.N."/>
            <person name="Reddy Y.A.N."/>
            <person name="Phadnis S."/>
            <person name="Ravikumar R.L."/>
            <person name="Schlapbach R."/>
            <person name="Sreeman S.M."/>
            <person name="Shimizu K.K."/>
        </authorList>
    </citation>
    <scope>NUCLEOTIDE SEQUENCE</scope>
</reference>
<comment type="caution">
    <text evidence="2">The sequence shown here is derived from an EMBL/GenBank/DDBJ whole genome shotgun (WGS) entry which is preliminary data.</text>
</comment>
<feature type="compositionally biased region" description="Polar residues" evidence="1">
    <location>
        <begin position="1"/>
        <end position="21"/>
    </location>
</feature>
<sequence length="90" mass="9568">MESGNSSVSLMSTHSTKSLDMSPQGVDVYGLEIKGQRPVHVEYDMDGVGEEDAVIVQLDADGRGRLVTAVLPSDEVESLHAVLGTALQLK</sequence>
<name>A0AAV5EWA9_ELECO</name>
<accession>A0AAV5EWA9</accession>
<evidence type="ECO:0000313" key="3">
    <source>
        <dbReference type="Proteomes" id="UP001054889"/>
    </source>
</evidence>
<dbReference type="AlphaFoldDB" id="A0AAV5EWA9"/>
<dbReference type="Proteomes" id="UP001054889">
    <property type="component" value="Unassembled WGS sequence"/>
</dbReference>
<organism evidence="2 3">
    <name type="scientific">Eleusine coracana subsp. coracana</name>
    <dbReference type="NCBI Taxonomy" id="191504"/>
    <lineage>
        <taxon>Eukaryota</taxon>
        <taxon>Viridiplantae</taxon>
        <taxon>Streptophyta</taxon>
        <taxon>Embryophyta</taxon>
        <taxon>Tracheophyta</taxon>
        <taxon>Spermatophyta</taxon>
        <taxon>Magnoliopsida</taxon>
        <taxon>Liliopsida</taxon>
        <taxon>Poales</taxon>
        <taxon>Poaceae</taxon>
        <taxon>PACMAD clade</taxon>
        <taxon>Chloridoideae</taxon>
        <taxon>Cynodonteae</taxon>
        <taxon>Eleusininae</taxon>
        <taxon>Eleusine</taxon>
    </lineage>
</organism>
<feature type="region of interest" description="Disordered" evidence="1">
    <location>
        <begin position="1"/>
        <end position="23"/>
    </location>
</feature>
<reference evidence="2" key="2">
    <citation type="submission" date="2021-12" db="EMBL/GenBank/DDBJ databases">
        <title>Resequencing data analysis of finger millet.</title>
        <authorList>
            <person name="Hatakeyama M."/>
            <person name="Aluri S."/>
            <person name="Balachadran M.T."/>
            <person name="Sivarajan S.R."/>
            <person name="Poveda L."/>
            <person name="Shimizu-Inatsugi R."/>
            <person name="Schlapbach R."/>
            <person name="Sreeman S.M."/>
            <person name="Shimizu K.K."/>
        </authorList>
    </citation>
    <scope>NUCLEOTIDE SEQUENCE</scope>
</reference>
<proteinExistence type="predicted"/>